<protein>
    <submittedName>
        <fullName evidence="3">Uncharacterized protein</fullName>
    </submittedName>
</protein>
<proteinExistence type="predicted"/>
<organism evidence="3 4">
    <name type="scientific">Perca fluviatilis</name>
    <name type="common">European perch</name>
    <dbReference type="NCBI Taxonomy" id="8168"/>
    <lineage>
        <taxon>Eukaryota</taxon>
        <taxon>Metazoa</taxon>
        <taxon>Chordata</taxon>
        <taxon>Craniata</taxon>
        <taxon>Vertebrata</taxon>
        <taxon>Euteleostomi</taxon>
        <taxon>Actinopterygii</taxon>
        <taxon>Neopterygii</taxon>
        <taxon>Teleostei</taxon>
        <taxon>Neoteleostei</taxon>
        <taxon>Acanthomorphata</taxon>
        <taxon>Eupercaria</taxon>
        <taxon>Perciformes</taxon>
        <taxon>Percoidei</taxon>
        <taxon>Percidae</taxon>
        <taxon>Percinae</taxon>
        <taxon>Perca</taxon>
    </lineage>
</organism>
<evidence type="ECO:0000256" key="1">
    <source>
        <dbReference type="SAM" id="MobiDB-lite"/>
    </source>
</evidence>
<sequence length="372" mass="41603">MTSTMISALMVWVCICLTLAQLNNAGGHRDAHGRLAGQDELSDGNKQQFEAGSEDAADRSTPAPVWSFLKGKGKTPEISDFNQPQFRCSNGALTLRFSPTRYTNLNLEDGTPLLSLPDRCHGSIHVYRQYLLVKLPYTGCYTATQAEEGKYPLQLHYFDNLLQKNMVGMAVCENPGMSPLVTCGTTSITVKLPHETKLKEVKELDYFVNEAYSVRQQKTPNALFVEISKLPDQDSGFELVYLDSTGKLCTKLAICYQEKLSHRVKRAPEEPDFEDTPFEQFALVHSRKDTGFESRQDTEFKSRQDKQWIQSMETATQADSETVSEGDSTELFELWGIEDIPEEAYDEITTPTAPTITTTNSTKTKAASTRCA</sequence>
<gene>
    <name evidence="3" type="ORF">PFLUV_G00147980</name>
</gene>
<reference evidence="3 4" key="1">
    <citation type="submission" date="2019-06" db="EMBL/GenBank/DDBJ databases">
        <title>A chromosome-scale genome assembly of the European perch, Perca fluviatilis.</title>
        <authorList>
            <person name="Roques C."/>
            <person name="Zahm M."/>
            <person name="Cabau C."/>
            <person name="Klopp C."/>
            <person name="Bouchez O."/>
            <person name="Donnadieu C."/>
            <person name="Kuhl H."/>
            <person name="Gislard M."/>
            <person name="Guendouz S."/>
            <person name="Journot L."/>
            <person name="Haffray P."/>
            <person name="Bestin A."/>
            <person name="Morvezen R."/>
            <person name="Feron R."/>
            <person name="Wen M."/>
            <person name="Jouanno E."/>
            <person name="Herpin A."/>
            <person name="Schartl M."/>
            <person name="Postlethwait J."/>
            <person name="Schaerlinger B."/>
            <person name="Chardard D."/>
            <person name="Lecocq T."/>
            <person name="Poncet C."/>
            <person name="Jaffrelo L."/>
            <person name="Lampietro C."/>
            <person name="Guiguen Y."/>
        </authorList>
    </citation>
    <scope>NUCLEOTIDE SEQUENCE [LARGE SCALE GENOMIC DNA]</scope>
    <source>
        <tissue evidence="3">Blood</tissue>
    </source>
</reference>
<feature type="region of interest" description="Disordered" evidence="1">
    <location>
        <begin position="350"/>
        <end position="372"/>
    </location>
</feature>
<feature type="chain" id="PRO_5025494268" evidence="2">
    <location>
        <begin position="21"/>
        <end position="372"/>
    </location>
</feature>
<dbReference type="OrthoDB" id="8845180at2759"/>
<evidence type="ECO:0000256" key="2">
    <source>
        <dbReference type="SAM" id="SignalP"/>
    </source>
</evidence>
<accession>A0A6A5EPB8</accession>
<name>A0A6A5EPB8_PERFL</name>
<dbReference type="Proteomes" id="UP000465112">
    <property type="component" value="Chromosome 12"/>
</dbReference>
<keyword evidence="4" id="KW-1185">Reference proteome</keyword>
<evidence type="ECO:0000313" key="3">
    <source>
        <dbReference type="EMBL" id="KAF1382840.1"/>
    </source>
</evidence>
<evidence type="ECO:0000313" key="4">
    <source>
        <dbReference type="Proteomes" id="UP000465112"/>
    </source>
</evidence>
<feature type="signal peptide" evidence="2">
    <location>
        <begin position="1"/>
        <end position="20"/>
    </location>
</feature>
<keyword evidence="2" id="KW-0732">Signal</keyword>
<dbReference type="AlphaFoldDB" id="A0A6A5EPB8"/>
<dbReference type="EMBL" id="VHII01000012">
    <property type="protein sequence ID" value="KAF1382840.1"/>
    <property type="molecule type" value="Genomic_DNA"/>
</dbReference>
<comment type="caution">
    <text evidence="3">The sequence shown here is derived from an EMBL/GenBank/DDBJ whole genome shotgun (WGS) entry which is preliminary data.</text>
</comment>
<feature type="region of interest" description="Disordered" evidence="1">
    <location>
        <begin position="33"/>
        <end position="61"/>
    </location>
</feature>